<evidence type="ECO:0000256" key="1">
    <source>
        <dbReference type="SAM" id="MobiDB-lite"/>
    </source>
</evidence>
<evidence type="ECO:0000313" key="3">
    <source>
        <dbReference type="Proteomes" id="UP000821866"/>
    </source>
</evidence>
<gene>
    <name evidence="2" type="ORF">HPB51_027684</name>
</gene>
<sequence length="271" mass="30423">MLQLFREGQVSFETNRSRSRDLQHRGQPSWADRVREGAAEKVTRGSPPEHQRDDERLVQLECENKEVVDTIASLMTEISERRSGGGQQPIEAITPSTQSTKMAVIEEPEDGKGSPRVVARVRPSGHHARCPCARDRKSTLRRVDNKLPSPRDVVLARWESAVHAPAANKKLRRPSRRAERVAPALLNAENHPRGVDECGRADRASGADNERALPSSTATSSPVDCILRDDSYSARTKRRHRDKKDTKDTSANLQLSLLRRARKYIEETVTM</sequence>
<dbReference type="AlphaFoldDB" id="A0A9J6CZJ3"/>
<feature type="region of interest" description="Disordered" evidence="1">
    <location>
        <begin position="1"/>
        <end position="54"/>
    </location>
</feature>
<protein>
    <submittedName>
        <fullName evidence="2">Uncharacterized protein</fullName>
    </submittedName>
</protein>
<accession>A0A9J6CZJ3</accession>
<dbReference type="Proteomes" id="UP000821866">
    <property type="component" value="Unassembled WGS sequence"/>
</dbReference>
<feature type="compositionally biased region" description="Basic and acidic residues" evidence="1">
    <location>
        <begin position="32"/>
        <end position="54"/>
    </location>
</feature>
<comment type="caution">
    <text evidence="2">The sequence shown here is derived from an EMBL/GenBank/DDBJ whole genome shotgun (WGS) entry which is preliminary data.</text>
</comment>
<feature type="compositionally biased region" description="Basic and acidic residues" evidence="1">
    <location>
        <begin position="190"/>
        <end position="211"/>
    </location>
</feature>
<proteinExistence type="predicted"/>
<keyword evidence="3" id="KW-1185">Reference proteome</keyword>
<reference evidence="2" key="1">
    <citation type="journal article" date="2020" name="Cell">
        <title>Large-Scale Comparative Analyses of Tick Genomes Elucidate Their Genetic Diversity and Vector Capacities.</title>
        <authorList>
            <consortium name="Tick Genome and Microbiome Consortium (TIGMIC)"/>
            <person name="Jia N."/>
            <person name="Wang J."/>
            <person name="Shi W."/>
            <person name="Du L."/>
            <person name="Sun Y."/>
            <person name="Zhan W."/>
            <person name="Jiang J.F."/>
            <person name="Wang Q."/>
            <person name="Zhang B."/>
            <person name="Ji P."/>
            <person name="Bell-Sakyi L."/>
            <person name="Cui X.M."/>
            <person name="Yuan T.T."/>
            <person name="Jiang B.G."/>
            <person name="Yang W.F."/>
            <person name="Lam T.T."/>
            <person name="Chang Q.C."/>
            <person name="Ding S.J."/>
            <person name="Wang X.J."/>
            <person name="Zhu J.G."/>
            <person name="Ruan X.D."/>
            <person name="Zhao L."/>
            <person name="Wei J.T."/>
            <person name="Ye R.Z."/>
            <person name="Que T.C."/>
            <person name="Du C.H."/>
            <person name="Zhou Y.H."/>
            <person name="Cheng J.X."/>
            <person name="Dai P.F."/>
            <person name="Guo W.B."/>
            <person name="Han X.H."/>
            <person name="Huang E.J."/>
            <person name="Li L.F."/>
            <person name="Wei W."/>
            <person name="Gao Y.C."/>
            <person name="Liu J.Z."/>
            <person name="Shao H.Z."/>
            <person name="Wang X."/>
            <person name="Wang C.C."/>
            <person name="Yang T.C."/>
            <person name="Huo Q.B."/>
            <person name="Li W."/>
            <person name="Chen H.Y."/>
            <person name="Chen S.E."/>
            <person name="Zhou L.G."/>
            <person name="Ni X.B."/>
            <person name="Tian J.H."/>
            <person name="Sheng Y."/>
            <person name="Liu T."/>
            <person name="Pan Y.S."/>
            <person name="Xia L.Y."/>
            <person name="Li J."/>
            <person name="Zhao F."/>
            <person name="Cao W.C."/>
        </authorList>
    </citation>
    <scope>NUCLEOTIDE SEQUENCE</scope>
    <source>
        <strain evidence="2">Rmic-2018</strain>
    </source>
</reference>
<dbReference type="EMBL" id="JABSTU010004254">
    <property type="protein sequence ID" value="KAH7964093.1"/>
    <property type="molecule type" value="Genomic_DNA"/>
</dbReference>
<name>A0A9J6CZJ3_RHIMP</name>
<organism evidence="2 3">
    <name type="scientific">Rhipicephalus microplus</name>
    <name type="common">Cattle tick</name>
    <name type="synonym">Boophilus microplus</name>
    <dbReference type="NCBI Taxonomy" id="6941"/>
    <lineage>
        <taxon>Eukaryota</taxon>
        <taxon>Metazoa</taxon>
        <taxon>Ecdysozoa</taxon>
        <taxon>Arthropoda</taxon>
        <taxon>Chelicerata</taxon>
        <taxon>Arachnida</taxon>
        <taxon>Acari</taxon>
        <taxon>Parasitiformes</taxon>
        <taxon>Ixodida</taxon>
        <taxon>Ixodoidea</taxon>
        <taxon>Ixodidae</taxon>
        <taxon>Rhipicephalinae</taxon>
        <taxon>Rhipicephalus</taxon>
        <taxon>Boophilus</taxon>
    </lineage>
</organism>
<evidence type="ECO:0000313" key="2">
    <source>
        <dbReference type="EMBL" id="KAH7964093.1"/>
    </source>
</evidence>
<feature type="region of interest" description="Disordered" evidence="1">
    <location>
        <begin position="165"/>
        <end position="251"/>
    </location>
</feature>
<feature type="compositionally biased region" description="Basic and acidic residues" evidence="1">
    <location>
        <begin position="15"/>
        <end position="24"/>
    </location>
</feature>
<reference evidence="2" key="2">
    <citation type="submission" date="2021-09" db="EMBL/GenBank/DDBJ databases">
        <authorList>
            <person name="Jia N."/>
            <person name="Wang J."/>
            <person name="Shi W."/>
            <person name="Du L."/>
            <person name="Sun Y."/>
            <person name="Zhan W."/>
            <person name="Jiang J."/>
            <person name="Wang Q."/>
            <person name="Zhang B."/>
            <person name="Ji P."/>
            <person name="Sakyi L.B."/>
            <person name="Cui X."/>
            <person name="Yuan T."/>
            <person name="Jiang B."/>
            <person name="Yang W."/>
            <person name="Lam T.T.-Y."/>
            <person name="Chang Q."/>
            <person name="Ding S."/>
            <person name="Wang X."/>
            <person name="Zhu J."/>
            <person name="Ruan X."/>
            <person name="Zhao L."/>
            <person name="Wei J."/>
            <person name="Que T."/>
            <person name="Du C."/>
            <person name="Cheng J."/>
            <person name="Dai P."/>
            <person name="Han X."/>
            <person name="Huang E."/>
            <person name="Gao Y."/>
            <person name="Liu J."/>
            <person name="Shao H."/>
            <person name="Ye R."/>
            <person name="Li L."/>
            <person name="Wei W."/>
            <person name="Wang X."/>
            <person name="Wang C."/>
            <person name="Huo Q."/>
            <person name="Li W."/>
            <person name="Guo W."/>
            <person name="Chen H."/>
            <person name="Chen S."/>
            <person name="Zhou L."/>
            <person name="Zhou L."/>
            <person name="Ni X."/>
            <person name="Tian J."/>
            <person name="Zhou Y."/>
            <person name="Sheng Y."/>
            <person name="Liu T."/>
            <person name="Pan Y."/>
            <person name="Xia L."/>
            <person name="Li J."/>
            <person name="Zhao F."/>
            <person name="Cao W."/>
        </authorList>
    </citation>
    <scope>NUCLEOTIDE SEQUENCE</scope>
    <source>
        <strain evidence="2">Rmic-2018</strain>
        <tissue evidence="2">Larvae</tissue>
    </source>
</reference>